<sequence length="18" mass="1840">MAGAIVVLFFGDDLSSVV</sequence>
<dbReference type="EMBL" id="GBXM01005999">
    <property type="protein sequence ID" value="JAI02579.1"/>
    <property type="molecule type" value="Transcribed_RNA"/>
</dbReference>
<dbReference type="AlphaFoldDB" id="A0A0E9XLK1"/>
<reference evidence="1" key="2">
    <citation type="journal article" date="2015" name="Fish Shellfish Immunol.">
        <title>Early steps in the European eel (Anguilla anguilla)-Vibrio vulnificus interaction in the gills: Role of the RtxA13 toxin.</title>
        <authorList>
            <person name="Callol A."/>
            <person name="Pajuelo D."/>
            <person name="Ebbesson L."/>
            <person name="Teles M."/>
            <person name="MacKenzie S."/>
            <person name="Amaro C."/>
        </authorList>
    </citation>
    <scope>NUCLEOTIDE SEQUENCE</scope>
</reference>
<proteinExistence type="predicted"/>
<name>A0A0E9XLK1_ANGAN</name>
<reference evidence="1" key="1">
    <citation type="submission" date="2014-11" db="EMBL/GenBank/DDBJ databases">
        <authorList>
            <person name="Amaro Gonzalez C."/>
        </authorList>
    </citation>
    <scope>NUCLEOTIDE SEQUENCE</scope>
</reference>
<organism evidence="1">
    <name type="scientific">Anguilla anguilla</name>
    <name type="common">European freshwater eel</name>
    <name type="synonym">Muraena anguilla</name>
    <dbReference type="NCBI Taxonomy" id="7936"/>
    <lineage>
        <taxon>Eukaryota</taxon>
        <taxon>Metazoa</taxon>
        <taxon>Chordata</taxon>
        <taxon>Craniata</taxon>
        <taxon>Vertebrata</taxon>
        <taxon>Euteleostomi</taxon>
        <taxon>Actinopterygii</taxon>
        <taxon>Neopterygii</taxon>
        <taxon>Teleostei</taxon>
        <taxon>Anguilliformes</taxon>
        <taxon>Anguillidae</taxon>
        <taxon>Anguilla</taxon>
    </lineage>
</organism>
<accession>A0A0E9XLK1</accession>
<protein>
    <submittedName>
        <fullName evidence="1">Uncharacterized protein</fullName>
    </submittedName>
</protein>
<evidence type="ECO:0000313" key="1">
    <source>
        <dbReference type="EMBL" id="JAI02579.1"/>
    </source>
</evidence>